<dbReference type="InterPro" id="IPR002347">
    <property type="entry name" value="SDR_fam"/>
</dbReference>
<dbReference type="SUPFAM" id="SSF51735">
    <property type="entry name" value="NAD(P)-binding Rossmann-fold domains"/>
    <property type="match status" value="1"/>
</dbReference>
<evidence type="ECO:0000313" key="16">
    <source>
        <dbReference type="EMBL" id="CUN60519.1"/>
    </source>
</evidence>
<dbReference type="NCBIfam" id="NF004200">
    <property type="entry name" value="PRK05653.1-5"/>
    <property type="match status" value="1"/>
</dbReference>
<dbReference type="NCBIfam" id="NF009466">
    <property type="entry name" value="PRK12826.1-2"/>
    <property type="match status" value="1"/>
</dbReference>
<dbReference type="NCBIfam" id="TIGR01830">
    <property type="entry name" value="3oxo_ACP_reduc"/>
    <property type="match status" value="1"/>
</dbReference>
<dbReference type="EMBL" id="CYZU01000001">
    <property type="protein sequence ID" value="CUN60519.1"/>
    <property type="molecule type" value="Genomic_DNA"/>
</dbReference>
<comment type="similarity">
    <text evidence="3 14">Belongs to the short-chain dehydrogenases/reductases (SDR) family.</text>
</comment>
<name>A0A173Y9K7_9FIRM</name>
<evidence type="ECO:0000256" key="4">
    <source>
        <dbReference type="ARBA" id="ARBA00022516"/>
    </source>
</evidence>
<dbReference type="InterPro" id="IPR036291">
    <property type="entry name" value="NAD(P)-bd_dom_sf"/>
</dbReference>
<keyword evidence="8 14" id="KW-0443">Lipid metabolism</keyword>
<keyword evidence="7 14" id="KW-0560">Oxidoreductase</keyword>
<comment type="catalytic activity">
    <reaction evidence="11 14">
        <text>a (3R)-hydroxyacyl-[ACP] + NADP(+) = a 3-oxoacyl-[ACP] + NADPH + H(+)</text>
        <dbReference type="Rhea" id="RHEA:17397"/>
        <dbReference type="Rhea" id="RHEA-COMP:9916"/>
        <dbReference type="Rhea" id="RHEA-COMP:9945"/>
        <dbReference type="ChEBI" id="CHEBI:15378"/>
        <dbReference type="ChEBI" id="CHEBI:57783"/>
        <dbReference type="ChEBI" id="CHEBI:58349"/>
        <dbReference type="ChEBI" id="CHEBI:78776"/>
        <dbReference type="ChEBI" id="CHEBI:78827"/>
        <dbReference type="EC" id="1.1.1.100"/>
    </reaction>
</comment>
<evidence type="ECO:0000256" key="2">
    <source>
        <dbReference type="ARBA" id="ARBA00005194"/>
    </source>
</evidence>
<evidence type="ECO:0000256" key="14">
    <source>
        <dbReference type="RuleBase" id="RU366074"/>
    </source>
</evidence>
<evidence type="ECO:0000256" key="5">
    <source>
        <dbReference type="ARBA" id="ARBA00022832"/>
    </source>
</evidence>
<dbReference type="Proteomes" id="UP000095544">
    <property type="component" value="Unassembled WGS sequence"/>
</dbReference>
<keyword evidence="9 14" id="KW-0275">Fatty acid biosynthesis</keyword>
<feature type="binding site" evidence="13">
    <location>
        <position position="89"/>
    </location>
    <ligand>
        <name>NADP(+)</name>
        <dbReference type="ChEBI" id="CHEBI:58349"/>
    </ligand>
</feature>
<dbReference type="GO" id="GO:0006633">
    <property type="term" value="P:fatty acid biosynthetic process"/>
    <property type="evidence" value="ECO:0007669"/>
    <property type="project" value="UniProtKB-UniPathway"/>
</dbReference>
<keyword evidence="4 14" id="KW-0444">Lipid biosynthesis</keyword>
<keyword evidence="5 14" id="KW-0276">Fatty acid metabolism</keyword>
<dbReference type="OrthoDB" id="9803333at2"/>
<dbReference type="STRING" id="39482.ERS852491_00031"/>
<dbReference type="PRINTS" id="PR00081">
    <property type="entry name" value="GDHRDH"/>
</dbReference>
<dbReference type="GO" id="GO:0051287">
    <property type="term" value="F:NAD binding"/>
    <property type="evidence" value="ECO:0007669"/>
    <property type="project" value="UniProtKB-UniRule"/>
</dbReference>
<evidence type="ECO:0000259" key="15">
    <source>
        <dbReference type="SMART" id="SM00822"/>
    </source>
</evidence>
<comment type="subunit">
    <text evidence="14">Homotetramer.</text>
</comment>
<evidence type="ECO:0000256" key="7">
    <source>
        <dbReference type="ARBA" id="ARBA00023002"/>
    </source>
</evidence>
<dbReference type="InterPro" id="IPR011284">
    <property type="entry name" value="3oxo_ACP_reduc"/>
</dbReference>
<feature type="active site" description="Proton acceptor" evidence="12">
    <location>
        <position position="154"/>
    </location>
</feature>
<dbReference type="InterPro" id="IPR057326">
    <property type="entry name" value="KR_dom"/>
</dbReference>
<evidence type="ECO:0000256" key="10">
    <source>
        <dbReference type="ARBA" id="ARBA00023221"/>
    </source>
</evidence>
<protein>
    <recommendedName>
        <fullName evidence="14">3-oxoacyl-[acyl-carrier-protein] reductase</fullName>
        <ecNumber evidence="14">1.1.1.100</ecNumber>
    </recommendedName>
</protein>
<evidence type="ECO:0000256" key="6">
    <source>
        <dbReference type="ARBA" id="ARBA00022857"/>
    </source>
</evidence>
<dbReference type="GO" id="GO:0004316">
    <property type="term" value="F:3-oxoacyl-[acyl-carrier-protein] reductase (NADPH) activity"/>
    <property type="evidence" value="ECO:0007669"/>
    <property type="project" value="UniProtKB-UniRule"/>
</dbReference>
<dbReference type="Gene3D" id="3.40.50.720">
    <property type="entry name" value="NAD(P)-binding Rossmann-like Domain"/>
    <property type="match status" value="1"/>
</dbReference>
<dbReference type="SMART" id="SM00822">
    <property type="entry name" value="PKS_KR"/>
    <property type="match status" value="1"/>
</dbReference>
<dbReference type="GO" id="GO:0008202">
    <property type="term" value="P:steroid metabolic process"/>
    <property type="evidence" value="ECO:0007669"/>
    <property type="project" value="UniProtKB-KW"/>
</dbReference>
<feature type="binding site" evidence="13">
    <location>
        <begin position="11"/>
        <end position="14"/>
    </location>
    <ligand>
        <name>NADP(+)</name>
        <dbReference type="ChEBI" id="CHEBI:58349"/>
    </ligand>
</feature>
<dbReference type="InterPro" id="IPR050259">
    <property type="entry name" value="SDR"/>
</dbReference>
<reference evidence="16 17" key="1">
    <citation type="submission" date="2015-09" db="EMBL/GenBank/DDBJ databases">
        <authorList>
            <consortium name="Pathogen Informatics"/>
        </authorList>
    </citation>
    <scope>NUCLEOTIDE SEQUENCE [LARGE SCALE GENOMIC DNA]</scope>
    <source>
        <strain evidence="16 17">2789STDY5834876</strain>
    </source>
</reference>
<organism evidence="16 17">
    <name type="scientific">Faecalicatena contorta</name>
    <dbReference type="NCBI Taxonomy" id="39482"/>
    <lineage>
        <taxon>Bacteria</taxon>
        <taxon>Bacillati</taxon>
        <taxon>Bacillota</taxon>
        <taxon>Clostridia</taxon>
        <taxon>Lachnospirales</taxon>
        <taxon>Lachnospiraceae</taxon>
        <taxon>Faecalicatena</taxon>
    </lineage>
</organism>
<feature type="binding site" evidence="13">
    <location>
        <position position="187"/>
    </location>
    <ligand>
        <name>NADP(+)</name>
        <dbReference type="ChEBI" id="CHEBI:58349"/>
    </ligand>
</feature>
<comment type="function">
    <text evidence="1 14">Catalyzes the NADPH-dependent reduction of beta-ketoacyl-ACP substrates to beta-hydroxyacyl-ACP products, the first reductive step in the elongation cycle of fatty acid biosynthesis.</text>
</comment>
<gene>
    <name evidence="16" type="primary">fabG_1</name>
    <name evidence="16" type="ORF">ERS852491_00031</name>
</gene>
<dbReference type="EC" id="1.1.1.100" evidence="14"/>
<dbReference type="NCBIfam" id="NF005559">
    <property type="entry name" value="PRK07231.1"/>
    <property type="match status" value="1"/>
</dbReference>
<evidence type="ECO:0000256" key="3">
    <source>
        <dbReference type="ARBA" id="ARBA00006484"/>
    </source>
</evidence>
<dbReference type="AlphaFoldDB" id="A0A173Y9K7"/>
<dbReference type="PROSITE" id="PS00061">
    <property type="entry name" value="ADH_SHORT"/>
    <property type="match status" value="1"/>
</dbReference>
<evidence type="ECO:0000256" key="11">
    <source>
        <dbReference type="ARBA" id="ARBA00048508"/>
    </source>
</evidence>
<keyword evidence="10" id="KW-0753">Steroid metabolism</keyword>
<evidence type="ECO:0000256" key="1">
    <source>
        <dbReference type="ARBA" id="ARBA00002607"/>
    </source>
</evidence>
<dbReference type="FunFam" id="3.40.50.720:FF:000037">
    <property type="entry name" value="3-oxoacyl-[acyl-carrier-protein] reductase FabG"/>
    <property type="match status" value="1"/>
</dbReference>
<dbReference type="UniPathway" id="UPA00094"/>
<proteinExistence type="inferred from homology"/>
<dbReference type="PANTHER" id="PTHR42879">
    <property type="entry name" value="3-OXOACYL-(ACYL-CARRIER-PROTEIN) REDUCTASE"/>
    <property type="match status" value="1"/>
</dbReference>
<accession>A0A173Y9K7</accession>
<keyword evidence="6 13" id="KW-0521">NADP</keyword>
<dbReference type="Pfam" id="PF13561">
    <property type="entry name" value="adh_short_C2"/>
    <property type="match status" value="1"/>
</dbReference>
<evidence type="ECO:0000313" key="17">
    <source>
        <dbReference type="Proteomes" id="UP000095544"/>
    </source>
</evidence>
<evidence type="ECO:0000256" key="13">
    <source>
        <dbReference type="PIRSR" id="PIRSR611284-2"/>
    </source>
</evidence>
<evidence type="ECO:0000256" key="12">
    <source>
        <dbReference type="PIRSR" id="PIRSR611284-1"/>
    </source>
</evidence>
<evidence type="ECO:0000256" key="8">
    <source>
        <dbReference type="ARBA" id="ARBA00023098"/>
    </source>
</evidence>
<dbReference type="RefSeq" id="WP_055149870.1">
    <property type="nucleotide sequence ID" value="NZ_CYZU01000001.1"/>
</dbReference>
<comment type="pathway">
    <text evidence="2 14">Lipid metabolism; fatty acid biosynthesis.</text>
</comment>
<sequence length="246" mass="25647">MLEGKVAVVTGASRGIGRVVALKLASQGAVVVINYNGSAGRADEVKDEIEKTGGKAETMQCDVSDFGACEKFIKEVIAKFGQIDILVNNAGITRDGLLMRMSEDDFDAVLDTNLKGTFHCIRFASRQMMKQRSGRIINLSSVSGVMGNAGQANYSASKAGVIGLTKAAARELASRGVTVNAVAPGFINTEMTAELSEKVKEGAAAQIPLGSFGEPEDIAEAVAFLASENAGYITGQVLCVDGGMAM</sequence>
<feature type="domain" description="Ketoreductase" evidence="15">
    <location>
        <begin position="5"/>
        <end position="185"/>
    </location>
</feature>
<evidence type="ECO:0000256" key="9">
    <source>
        <dbReference type="ARBA" id="ARBA00023160"/>
    </source>
</evidence>
<feature type="binding site" evidence="13">
    <location>
        <begin position="154"/>
        <end position="158"/>
    </location>
    <ligand>
        <name>NADP(+)</name>
        <dbReference type="ChEBI" id="CHEBI:58349"/>
    </ligand>
</feature>
<dbReference type="PRINTS" id="PR00080">
    <property type="entry name" value="SDRFAMILY"/>
</dbReference>
<dbReference type="CDD" id="cd05333">
    <property type="entry name" value="BKR_SDR_c"/>
    <property type="match status" value="1"/>
</dbReference>
<dbReference type="InterPro" id="IPR020904">
    <property type="entry name" value="Sc_DH/Rdtase_CS"/>
</dbReference>
<dbReference type="PANTHER" id="PTHR42879:SF2">
    <property type="entry name" value="3-OXOACYL-[ACYL-CARRIER-PROTEIN] REDUCTASE FABG"/>
    <property type="match status" value="1"/>
</dbReference>